<reference evidence="3 4" key="1">
    <citation type="journal article" date="2023" name="G3 (Bethesda)">
        <title>A haplotype-resolved chromosome-scale genome for Quercus rubra L. provides insights into the genetics of adaptive traits for red oak species.</title>
        <authorList>
            <person name="Kapoor B."/>
            <person name="Jenkins J."/>
            <person name="Schmutz J."/>
            <person name="Zhebentyayeva T."/>
            <person name="Kuelheim C."/>
            <person name="Coggeshall M."/>
            <person name="Heim C."/>
            <person name="Lasky J.R."/>
            <person name="Leites L."/>
            <person name="Islam-Faridi N."/>
            <person name="Romero-Severson J."/>
            <person name="DeLeo V.L."/>
            <person name="Lucas S.M."/>
            <person name="Lazic D."/>
            <person name="Gailing O."/>
            <person name="Carlson J."/>
            <person name="Staton M."/>
        </authorList>
    </citation>
    <scope>NUCLEOTIDE SEQUENCE [LARGE SCALE GENOMIC DNA]</scope>
    <source>
        <strain evidence="3">Pseudo-F2</strain>
    </source>
</reference>
<dbReference type="SUPFAM" id="SSF51197">
    <property type="entry name" value="Clavaminate synthase-like"/>
    <property type="match status" value="1"/>
</dbReference>
<keyword evidence="4" id="KW-1185">Reference proteome</keyword>
<protein>
    <recommendedName>
        <fullName evidence="2">JmjC domain-containing protein</fullName>
    </recommendedName>
</protein>
<evidence type="ECO:0000313" key="4">
    <source>
        <dbReference type="Proteomes" id="UP001324115"/>
    </source>
</evidence>
<dbReference type="AlphaFoldDB" id="A0AAN7I9S7"/>
<dbReference type="PANTHER" id="PTHR12461:SF102">
    <property type="entry name" value="LYSINE-SPECIFIC DEMETHYLASE JMJ31"/>
    <property type="match status" value="1"/>
</dbReference>
<evidence type="ECO:0000313" key="3">
    <source>
        <dbReference type="EMBL" id="KAK4560218.1"/>
    </source>
</evidence>
<dbReference type="Pfam" id="PF13621">
    <property type="entry name" value="Cupin_8"/>
    <property type="match status" value="1"/>
</dbReference>
<dbReference type="PANTHER" id="PTHR12461">
    <property type="entry name" value="HYPOXIA-INDUCIBLE FACTOR 1 ALPHA INHIBITOR-RELATED"/>
    <property type="match status" value="1"/>
</dbReference>
<dbReference type="EMBL" id="JAXUIC010000012">
    <property type="protein sequence ID" value="KAK4560218.1"/>
    <property type="molecule type" value="Genomic_DNA"/>
</dbReference>
<comment type="caution">
    <text evidence="3">The sequence shown here is derived from an EMBL/GenBank/DDBJ whole genome shotgun (WGS) entry which is preliminary data.</text>
</comment>
<feature type="domain" description="JmjC" evidence="2">
    <location>
        <begin position="126"/>
        <end position="297"/>
    </location>
</feature>
<proteinExistence type="inferred from homology"/>
<dbReference type="Proteomes" id="UP001324115">
    <property type="component" value="Unassembled WGS sequence"/>
</dbReference>
<dbReference type="SMART" id="SM00558">
    <property type="entry name" value="JmjC"/>
    <property type="match status" value="1"/>
</dbReference>
<sequence length="540" mass="61278">MDESLRIQRFEQIPSSLEFESLIQSTNVPAVFTGCIKDWKAFCKWNPSNGGLDYLQERVGSGIVEAMLSKSAPVFYGDLRSHERVPLPFSTFIGYCKQRMQNRDFDCANSELESHGLIGHDAEHAEDAPEQIYLAQTPIMNADNEEKVQLETLREDIETPAFLERKALASINLWMNNAQARSSTHYDPHHNLLCVVAGCKQVVLWPPSATPMLYPLPIYGEASNHSSVALENPDFSTYPRAKCAMEHSQKVVLHAGDALFIPEGWFHQVDSDDLTIAINFWWRSNMMSSMEEHMDAYYLRRILKRLTDKEMDQVLHKTSSTIMGDMKRHICELPSNGKADHRGNDLDQACEEADSKEKEVQQKNLLQDLEPIALQVLHEIVSLVHDYINISDHSQLLQSTLIDDSAARVKGECKKIVPANLFHLEDDPVAKILWSLQPSTLQHVFLAMAYNFPRTLEALILHLLSPVGAEVLTRKFDEMDQQITEEDRNKFYQVFYGAFDDQFSAMDAILNGKESFALQAFNNVLNKYVGVNLDGPKPGF</sequence>
<dbReference type="FunFam" id="2.60.120.650:FF:000053">
    <property type="entry name" value="2-oxoglutarate (2OG) and Fe(II)-dependent oxygenase superfamily protein"/>
    <property type="match status" value="1"/>
</dbReference>
<evidence type="ECO:0000259" key="2">
    <source>
        <dbReference type="PROSITE" id="PS51184"/>
    </source>
</evidence>
<comment type="similarity">
    <text evidence="1">Belongs to the JARID1 histone demethylase family.</text>
</comment>
<dbReference type="InterPro" id="IPR041667">
    <property type="entry name" value="Cupin_8"/>
</dbReference>
<dbReference type="Gene3D" id="2.60.120.650">
    <property type="entry name" value="Cupin"/>
    <property type="match status" value="1"/>
</dbReference>
<dbReference type="PROSITE" id="PS51257">
    <property type="entry name" value="PROKAR_LIPOPROTEIN"/>
    <property type="match status" value="1"/>
</dbReference>
<name>A0AAN7I9S7_QUERU</name>
<evidence type="ECO:0000256" key="1">
    <source>
        <dbReference type="ARBA" id="ARBA00006801"/>
    </source>
</evidence>
<gene>
    <name evidence="3" type="ORF">RGQ29_009122</name>
</gene>
<dbReference type="PROSITE" id="PS51184">
    <property type="entry name" value="JMJC"/>
    <property type="match status" value="1"/>
</dbReference>
<organism evidence="3 4">
    <name type="scientific">Quercus rubra</name>
    <name type="common">Northern red oak</name>
    <name type="synonym">Quercus borealis</name>
    <dbReference type="NCBI Taxonomy" id="3512"/>
    <lineage>
        <taxon>Eukaryota</taxon>
        <taxon>Viridiplantae</taxon>
        <taxon>Streptophyta</taxon>
        <taxon>Embryophyta</taxon>
        <taxon>Tracheophyta</taxon>
        <taxon>Spermatophyta</taxon>
        <taxon>Magnoliopsida</taxon>
        <taxon>eudicotyledons</taxon>
        <taxon>Gunneridae</taxon>
        <taxon>Pentapetalae</taxon>
        <taxon>rosids</taxon>
        <taxon>fabids</taxon>
        <taxon>Fagales</taxon>
        <taxon>Fagaceae</taxon>
        <taxon>Quercus</taxon>
    </lineage>
</organism>
<dbReference type="InterPro" id="IPR003347">
    <property type="entry name" value="JmjC_dom"/>
</dbReference>
<accession>A0AAN7I9S7</accession>